<reference evidence="2" key="1">
    <citation type="submission" date="2014-11" db="EMBL/GenBank/DDBJ databases">
        <authorList>
            <person name="Otto D Thomas"/>
            <person name="Naeem Raeece"/>
        </authorList>
    </citation>
    <scope>NUCLEOTIDE SEQUENCE</scope>
</reference>
<accession>A0A0G4I3X5</accession>
<feature type="region of interest" description="Disordered" evidence="1">
    <location>
        <begin position="54"/>
        <end position="190"/>
    </location>
</feature>
<proteinExistence type="predicted"/>
<feature type="compositionally biased region" description="Acidic residues" evidence="1">
    <location>
        <begin position="96"/>
        <end position="106"/>
    </location>
</feature>
<organism evidence="2">
    <name type="scientific">Chromera velia CCMP2878</name>
    <dbReference type="NCBI Taxonomy" id="1169474"/>
    <lineage>
        <taxon>Eukaryota</taxon>
        <taxon>Sar</taxon>
        <taxon>Alveolata</taxon>
        <taxon>Colpodellida</taxon>
        <taxon>Chromeraceae</taxon>
        <taxon>Chromera</taxon>
    </lineage>
</organism>
<dbReference type="PhylomeDB" id="A0A0G4I3X5"/>
<protein>
    <submittedName>
        <fullName evidence="2">Uncharacterized protein</fullName>
    </submittedName>
</protein>
<feature type="compositionally biased region" description="Pro residues" evidence="1">
    <location>
        <begin position="114"/>
        <end position="145"/>
    </location>
</feature>
<feature type="compositionally biased region" description="Basic and acidic residues" evidence="1">
    <location>
        <begin position="146"/>
        <end position="159"/>
    </location>
</feature>
<evidence type="ECO:0000313" key="2">
    <source>
        <dbReference type="EMBL" id="CEM51674.1"/>
    </source>
</evidence>
<dbReference type="EMBL" id="CDMZ01005020">
    <property type="protein sequence ID" value="CEM51674.1"/>
    <property type="molecule type" value="Genomic_DNA"/>
</dbReference>
<dbReference type="AlphaFoldDB" id="A0A0G4I3X5"/>
<name>A0A0G4I3X5_9ALVE</name>
<evidence type="ECO:0000256" key="1">
    <source>
        <dbReference type="SAM" id="MobiDB-lite"/>
    </source>
</evidence>
<sequence length="606" mass="67762">MPLRANATAGTTQTEPLKRKTKMKTTSPPLGLRLQLPLSLSLKGLMSARKRYLLDQPIAEQSQRRSTRPSYLGLQKTDNSEERKGDDSSSDSTPDEKDENIDEINPDDPKGLSDPPPPGKAPLPLPPGQAPLPGGVSPPPLPPELSPDKLAGRPPKIDKNGNPAPQSVKAAHLSKEINQRKRKLKKKHWRERKMRDELMKKNAGMTPEWFEEVRKQDMKAKNLFDNPSHYFTTYKWYSNHWPLALASIGCTNDDLALIGQERCDPFIDWRLPPKASDLLELWKLAEDALAPPPIEDGIVTYFSRDVVSLMAERQSYALPLLFPLLEMEEKTDARRWDVDFGNFEKIAELAKFGPNHVLKAALSLMDAEKMSEEGGDIASRGIFKVAVCPTQSFRLPNALPVEFWYTSGRAATRAEKTVKAPFGASYVSVGPRGSLLGLLDGRSANESPQDWPSEVVDALWGPVEHLPAVRKIMQQEIADRMKTLLESPFKKHFDPGFDSKKVELGRQRKLPKFISDAHDSATSRWPAALDTYEGSTLLNDFHDQGIPTKQSTGLLDCVINLQAEETIGKFGAIAILKEFRKRLSFCSLVSIFVACFDIKFSFWLDS</sequence>
<feature type="compositionally biased region" description="Basic and acidic residues" evidence="1">
    <location>
        <begin position="78"/>
        <end position="87"/>
    </location>
</feature>
<dbReference type="VEuPathDB" id="CryptoDB:Cvel_35622"/>
<feature type="region of interest" description="Disordered" evidence="1">
    <location>
        <begin position="1"/>
        <end position="35"/>
    </location>
</feature>
<feature type="compositionally biased region" description="Basic residues" evidence="1">
    <location>
        <begin position="180"/>
        <end position="190"/>
    </location>
</feature>
<gene>
    <name evidence="2" type="ORF">Cvel_35622</name>
</gene>